<gene>
    <name evidence="4" type="ORF">ADN01_07910</name>
</gene>
<feature type="domain" description="N-acetyltransferase" evidence="3">
    <location>
        <begin position="19"/>
        <end position="186"/>
    </location>
</feature>
<reference evidence="4 5" key="1">
    <citation type="submission" date="2015-07" db="EMBL/GenBank/DDBJ databases">
        <title>Genome sequence of Levilinea saccharolytica DSM 16555.</title>
        <authorList>
            <person name="Hemp J."/>
            <person name="Ward L.M."/>
            <person name="Pace L.A."/>
            <person name="Fischer W.W."/>
        </authorList>
    </citation>
    <scope>NUCLEOTIDE SEQUENCE [LARGE SCALE GENOMIC DNA]</scope>
    <source>
        <strain evidence="4 5">KIBI-1</strain>
    </source>
</reference>
<accession>A0A0P6Y2W4</accession>
<dbReference type="InterPro" id="IPR050832">
    <property type="entry name" value="Bact_Acetyltransf"/>
</dbReference>
<dbReference type="GO" id="GO:0016747">
    <property type="term" value="F:acyltransferase activity, transferring groups other than amino-acyl groups"/>
    <property type="evidence" value="ECO:0007669"/>
    <property type="project" value="InterPro"/>
</dbReference>
<dbReference type="STRING" id="229921.ADN01_07910"/>
<evidence type="ECO:0000256" key="1">
    <source>
        <dbReference type="ARBA" id="ARBA00022679"/>
    </source>
</evidence>
<feature type="domain" description="N-acetyltransferase" evidence="3">
    <location>
        <begin position="183"/>
        <end position="344"/>
    </location>
</feature>
<dbReference type="Gene3D" id="3.40.630.30">
    <property type="match status" value="1"/>
</dbReference>
<dbReference type="InterPro" id="IPR000182">
    <property type="entry name" value="GNAT_dom"/>
</dbReference>
<dbReference type="EMBL" id="LGCM01000029">
    <property type="protein sequence ID" value="KPL83621.1"/>
    <property type="molecule type" value="Genomic_DNA"/>
</dbReference>
<protein>
    <recommendedName>
        <fullName evidence="3">N-acetyltransferase domain-containing protein</fullName>
    </recommendedName>
</protein>
<dbReference type="Pfam" id="PF00583">
    <property type="entry name" value="Acetyltransf_1"/>
    <property type="match status" value="2"/>
</dbReference>
<dbReference type="AlphaFoldDB" id="A0A0P6Y2W4"/>
<dbReference type="OrthoDB" id="147954at2"/>
<dbReference type="Proteomes" id="UP000050501">
    <property type="component" value="Unassembled WGS sequence"/>
</dbReference>
<evidence type="ECO:0000313" key="4">
    <source>
        <dbReference type="EMBL" id="KPL83621.1"/>
    </source>
</evidence>
<evidence type="ECO:0000259" key="3">
    <source>
        <dbReference type="PROSITE" id="PS51186"/>
    </source>
</evidence>
<keyword evidence="5" id="KW-1185">Reference proteome</keyword>
<organism evidence="4 5">
    <name type="scientific">Levilinea saccharolytica</name>
    <dbReference type="NCBI Taxonomy" id="229921"/>
    <lineage>
        <taxon>Bacteria</taxon>
        <taxon>Bacillati</taxon>
        <taxon>Chloroflexota</taxon>
        <taxon>Anaerolineae</taxon>
        <taxon>Anaerolineales</taxon>
        <taxon>Anaerolineaceae</taxon>
        <taxon>Levilinea</taxon>
    </lineage>
</organism>
<dbReference type="PANTHER" id="PTHR43877">
    <property type="entry name" value="AMINOALKYLPHOSPHONATE N-ACETYLTRANSFERASE-RELATED-RELATED"/>
    <property type="match status" value="1"/>
</dbReference>
<keyword evidence="2" id="KW-0012">Acyltransferase</keyword>
<evidence type="ECO:0000313" key="5">
    <source>
        <dbReference type="Proteomes" id="UP000050501"/>
    </source>
</evidence>
<proteinExistence type="predicted"/>
<dbReference type="PROSITE" id="PS51186">
    <property type="entry name" value="GNAT"/>
    <property type="match status" value="2"/>
</dbReference>
<dbReference type="PATRIC" id="fig|229921.5.peg.782"/>
<evidence type="ECO:0000256" key="2">
    <source>
        <dbReference type="ARBA" id="ARBA00023315"/>
    </source>
</evidence>
<keyword evidence="1" id="KW-0808">Transferase</keyword>
<dbReference type="SUPFAM" id="SSF55729">
    <property type="entry name" value="Acyl-CoA N-acyltransferases (Nat)"/>
    <property type="match status" value="2"/>
</dbReference>
<name>A0A0P6Y2W4_9CHLR</name>
<sequence>MVAIHPIVEKFPLVMPEGMHDRPFTLADAPGVVEVFNRVSQKMTGQDDTSLEEALADWNDPVYVPERDGRVMVNADGKVVGFIEFYDMGQPHARFYSFGRVDPDYTGRGVGRFLLSWVLQRSLDNLELAEPGTRVSLLGGVNEADQAGQRLFQNLGFRLERVFSRMRIDFDQPPQAPVLPEGISLRAASPEDNRQVYLAVYDAFMDHYGFVPQPFEDYYERMMHFLESDPYTDYSLRFVAEEGGEIAGFSLCNPRTGEDPNLGWVGQLGVRRTWRRKGLGLALLLHSFNEMYARGLRSAGLWVDSDSLTGATRLYEKAGMRVQTRSVRFEYELRAGKEMGVMSL</sequence>
<dbReference type="RefSeq" id="WP_062419023.1">
    <property type="nucleotide sequence ID" value="NZ_DF967974.1"/>
</dbReference>
<dbReference type="InterPro" id="IPR016181">
    <property type="entry name" value="Acyl_CoA_acyltransferase"/>
</dbReference>
<dbReference type="CDD" id="cd04301">
    <property type="entry name" value="NAT_SF"/>
    <property type="match status" value="2"/>
</dbReference>
<comment type="caution">
    <text evidence="4">The sequence shown here is derived from an EMBL/GenBank/DDBJ whole genome shotgun (WGS) entry which is preliminary data.</text>
</comment>